<evidence type="ECO:0000313" key="3">
    <source>
        <dbReference type="Proteomes" id="UP000605784"/>
    </source>
</evidence>
<sequence>MTESDQVKAALAALADGEARDASRMTDGSADPELPTETSPERWGRADYRTVIERASRATDDVDAAASFVETVGVDTLERAVERAEHEVSGLAEEGRTALAAFERFRAAADGDSRGE</sequence>
<keyword evidence="3" id="KW-1185">Reference proteome</keyword>
<accession>A0A830GFN9</accession>
<dbReference type="InterPro" id="IPR058272">
    <property type="entry name" value="DUF7966"/>
</dbReference>
<name>A0A830GFN9_9EURY</name>
<feature type="region of interest" description="Disordered" evidence="1">
    <location>
        <begin position="1"/>
        <end position="45"/>
    </location>
</feature>
<evidence type="ECO:0000313" key="2">
    <source>
        <dbReference type="EMBL" id="GGN85377.1"/>
    </source>
</evidence>
<dbReference type="Pfam" id="PF25920">
    <property type="entry name" value="DUF7966"/>
    <property type="match status" value="1"/>
</dbReference>
<dbReference type="RefSeq" id="WP_188993679.1">
    <property type="nucleotide sequence ID" value="NZ_BMOU01000001.1"/>
</dbReference>
<gene>
    <name evidence="2" type="ORF">GCM10009030_01750</name>
</gene>
<proteinExistence type="predicted"/>
<dbReference type="EMBL" id="BMOU01000001">
    <property type="protein sequence ID" value="GGN85377.1"/>
    <property type="molecule type" value="Genomic_DNA"/>
</dbReference>
<comment type="caution">
    <text evidence="2">The sequence shown here is derived from an EMBL/GenBank/DDBJ whole genome shotgun (WGS) entry which is preliminary data.</text>
</comment>
<reference evidence="2" key="2">
    <citation type="submission" date="2020-09" db="EMBL/GenBank/DDBJ databases">
        <authorList>
            <person name="Sun Q."/>
            <person name="Ohkuma M."/>
        </authorList>
    </citation>
    <scope>NUCLEOTIDE SEQUENCE</scope>
    <source>
        <strain evidence="2">JCM 17820</strain>
    </source>
</reference>
<evidence type="ECO:0000256" key="1">
    <source>
        <dbReference type="SAM" id="MobiDB-lite"/>
    </source>
</evidence>
<dbReference type="Proteomes" id="UP000605784">
    <property type="component" value="Unassembled WGS sequence"/>
</dbReference>
<protein>
    <submittedName>
        <fullName evidence="2">Uncharacterized protein</fullName>
    </submittedName>
</protein>
<dbReference type="AlphaFoldDB" id="A0A830GFN9"/>
<reference evidence="2" key="1">
    <citation type="journal article" date="2014" name="Int. J. Syst. Evol. Microbiol.">
        <title>Complete genome sequence of Corynebacterium casei LMG S-19264T (=DSM 44701T), isolated from a smear-ripened cheese.</title>
        <authorList>
            <consortium name="US DOE Joint Genome Institute (JGI-PGF)"/>
            <person name="Walter F."/>
            <person name="Albersmeier A."/>
            <person name="Kalinowski J."/>
            <person name="Ruckert C."/>
        </authorList>
    </citation>
    <scope>NUCLEOTIDE SEQUENCE</scope>
    <source>
        <strain evidence="2">JCM 17820</strain>
    </source>
</reference>
<organism evidence="2 3">
    <name type="scientific">Haloarcula pellucida</name>
    <dbReference type="NCBI Taxonomy" id="1427151"/>
    <lineage>
        <taxon>Archaea</taxon>
        <taxon>Methanobacteriati</taxon>
        <taxon>Methanobacteriota</taxon>
        <taxon>Stenosarchaea group</taxon>
        <taxon>Halobacteria</taxon>
        <taxon>Halobacteriales</taxon>
        <taxon>Haloarculaceae</taxon>
        <taxon>Haloarcula</taxon>
    </lineage>
</organism>